<dbReference type="AlphaFoldDB" id="A0A667XJR5"/>
<dbReference type="PANTHER" id="PTHR21255:SF20">
    <property type="entry name" value="DYNEIN LIGHT CHAIN TCTEX-TYPE 3"/>
    <property type="match status" value="1"/>
</dbReference>
<reference evidence="22" key="3">
    <citation type="submission" date="2025-09" db="UniProtKB">
        <authorList>
            <consortium name="Ensembl"/>
        </authorList>
    </citation>
    <scope>IDENTIFICATION</scope>
</reference>
<keyword evidence="18" id="KW-0137">Centromere</keyword>
<keyword evidence="5" id="KW-0813">Transport</keyword>
<evidence type="ECO:0000256" key="7">
    <source>
        <dbReference type="ARBA" id="ARBA00022490"/>
    </source>
</evidence>
<dbReference type="GO" id="GO:0005737">
    <property type="term" value="C:cytoplasm"/>
    <property type="evidence" value="ECO:0007669"/>
    <property type="project" value="TreeGrafter"/>
</dbReference>
<evidence type="ECO:0000256" key="21">
    <source>
        <dbReference type="ARBA" id="ARBA00046439"/>
    </source>
</evidence>
<evidence type="ECO:0000256" key="3">
    <source>
        <dbReference type="ARBA" id="ARBA00004629"/>
    </source>
</evidence>
<keyword evidence="10" id="KW-0498">Mitosis</keyword>
<keyword evidence="16" id="KW-0539">Nucleus</keyword>
<evidence type="ECO:0000256" key="5">
    <source>
        <dbReference type="ARBA" id="ARBA00022448"/>
    </source>
</evidence>
<evidence type="ECO:0000256" key="16">
    <source>
        <dbReference type="ARBA" id="ARBA00023242"/>
    </source>
</evidence>
<evidence type="ECO:0000256" key="4">
    <source>
        <dbReference type="ARBA" id="ARBA00005361"/>
    </source>
</evidence>
<sequence length="114" mass="12559">MEEYHHGSEGSFNPEEADNIVKECIDNIIGGVDYSQSLVNKWTASIVELSLTQLVKQGKPYKYIVSCAVMQKSGAGLHTANSCYWDTAVDGSCTVRWENRTMYCVVSVFAVAIA</sequence>
<keyword evidence="6" id="KW-0158">Chromosome</keyword>
<dbReference type="InParanoid" id="A0A667XJR5"/>
<evidence type="ECO:0000313" key="22">
    <source>
        <dbReference type="Ensembl" id="ENSMMDP00005012609.1"/>
    </source>
</evidence>
<protein>
    <recommendedName>
        <fullName evidence="20">Dynein light chain Tctex-type 3</fullName>
    </recommendedName>
</protein>
<evidence type="ECO:0000256" key="19">
    <source>
        <dbReference type="ARBA" id="ARBA00037393"/>
    </source>
</evidence>
<dbReference type="GO" id="GO:0005874">
    <property type="term" value="C:microtubule"/>
    <property type="evidence" value="ECO:0007669"/>
    <property type="project" value="UniProtKB-KW"/>
</dbReference>
<keyword evidence="12" id="KW-0243">Dynein</keyword>
<dbReference type="InterPro" id="IPR005334">
    <property type="entry name" value="Tctex-1-like"/>
</dbReference>
<comment type="subunit">
    <text evidence="21">Homodimer. The cytoplasmic dynein 1 complex consists of two catalytic heavy chains (HCs) and a number of non-catalytic subunits presented by intermediate chains (ICs), light intermediate chains (LICs) and light chains (LCs); the composition seems to vary in respect to the IC, LIC and LC composition. The heavy chain homodimer serves as a scaffold for the probable homodimeric assembly of the respective non-catalytic subunits. The ICs and LICs bind directly to the HC dimer and the LCs assemble on the IC dimer. DYNLT1 and DYNLT3 compete for association with dynein IC (DYNC1I1 or DYNC1I2). Self-associates. Interacts with DYNC1I1 and DYNC1I2. Interacts with BUB3. Interacts with SATB1 in nucleus to form complex with matrix attachment regions (MARs) of DNA.</text>
</comment>
<keyword evidence="17" id="KW-0131">Cell cycle</keyword>
<reference evidence="22" key="1">
    <citation type="submission" date="2019-06" db="EMBL/GenBank/DDBJ databases">
        <authorList>
            <consortium name="Wellcome Sanger Institute Data Sharing"/>
        </authorList>
    </citation>
    <scope>NUCLEOTIDE SEQUENCE [LARGE SCALE GENOMIC DNA]</scope>
</reference>
<dbReference type="OrthoDB" id="10059120at2759"/>
<keyword evidence="23" id="KW-1185">Reference proteome</keyword>
<dbReference type="PANTHER" id="PTHR21255">
    <property type="entry name" value="T-COMPLEX-ASSOCIATED-TESTIS-EXPRESSED 1/ DYNEIN LIGHT CHAIN"/>
    <property type="match status" value="1"/>
</dbReference>
<keyword evidence="8" id="KW-0132">Cell division</keyword>
<evidence type="ECO:0000256" key="13">
    <source>
        <dbReference type="ARBA" id="ARBA00023074"/>
    </source>
</evidence>
<dbReference type="Proteomes" id="UP000472263">
    <property type="component" value="Chromosome 2"/>
</dbReference>
<evidence type="ECO:0000256" key="2">
    <source>
        <dbReference type="ARBA" id="ARBA00004245"/>
    </source>
</evidence>
<dbReference type="GO" id="GO:0000776">
    <property type="term" value="C:kinetochore"/>
    <property type="evidence" value="ECO:0007669"/>
    <property type="project" value="UniProtKB-KW"/>
</dbReference>
<dbReference type="GO" id="GO:0005868">
    <property type="term" value="C:cytoplasmic dynein complex"/>
    <property type="evidence" value="ECO:0007669"/>
    <property type="project" value="TreeGrafter"/>
</dbReference>
<comment type="subcellular location">
    <subcellularLocation>
        <location evidence="3">Chromosome</location>
        <location evidence="3">Centromere</location>
        <location evidence="3">Kinetochore</location>
    </subcellularLocation>
    <subcellularLocation>
        <location evidence="2">Cytoplasm</location>
        <location evidence="2">Cytoskeleton</location>
    </subcellularLocation>
    <subcellularLocation>
        <location evidence="1">Nucleus</location>
    </subcellularLocation>
</comment>
<keyword evidence="7" id="KW-0963">Cytoplasm</keyword>
<keyword evidence="15" id="KW-0206">Cytoskeleton</keyword>
<evidence type="ECO:0000256" key="20">
    <source>
        <dbReference type="ARBA" id="ARBA00039901"/>
    </source>
</evidence>
<accession>A0A667XJR5</accession>
<evidence type="ECO:0000256" key="10">
    <source>
        <dbReference type="ARBA" id="ARBA00022776"/>
    </source>
</evidence>
<dbReference type="GeneTree" id="ENSGT00940000155009"/>
<keyword evidence="14" id="KW-0505">Motor protein</keyword>
<reference evidence="22" key="2">
    <citation type="submission" date="2025-08" db="UniProtKB">
        <authorList>
            <consortium name="Ensembl"/>
        </authorList>
    </citation>
    <scope>IDENTIFICATION</scope>
</reference>
<evidence type="ECO:0000256" key="18">
    <source>
        <dbReference type="ARBA" id="ARBA00023328"/>
    </source>
</evidence>
<keyword evidence="9" id="KW-0493">Microtubule</keyword>
<proteinExistence type="inferred from homology"/>
<evidence type="ECO:0000256" key="6">
    <source>
        <dbReference type="ARBA" id="ARBA00022454"/>
    </source>
</evidence>
<dbReference type="GO" id="GO:0051301">
    <property type="term" value="P:cell division"/>
    <property type="evidence" value="ECO:0007669"/>
    <property type="project" value="UniProtKB-KW"/>
</dbReference>
<evidence type="ECO:0000256" key="12">
    <source>
        <dbReference type="ARBA" id="ARBA00023017"/>
    </source>
</evidence>
<comment type="similarity">
    <text evidence="4">Belongs to the dynein light chain Tctex-type family.</text>
</comment>
<dbReference type="GO" id="GO:0005634">
    <property type="term" value="C:nucleus"/>
    <property type="evidence" value="ECO:0007669"/>
    <property type="project" value="UniProtKB-SubCell"/>
</dbReference>
<organism evidence="22 23">
    <name type="scientific">Myripristis murdjan</name>
    <name type="common">pinecone soldierfish</name>
    <dbReference type="NCBI Taxonomy" id="586833"/>
    <lineage>
        <taxon>Eukaryota</taxon>
        <taxon>Metazoa</taxon>
        <taxon>Chordata</taxon>
        <taxon>Craniata</taxon>
        <taxon>Vertebrata</taxon>
        <taxon>Euteleostomi</taxon>
        <taxon>Actinopterygii</taxon>
        <taxon>Neopterygii</taxon>
        <taxon>Teleostei</taxon>
        <taxon>Neoteleostei</taxon>
        <taxon>Acanthomorphata</taxon>
        <taxon>Holocentriformes</taxon>
        <taxon>Holocentridae</taxon>
        <taxon>Myripristis</taxon>
    </lineage>
</organism>
<evidence type="ECO:0000256" key="11">
    <source>
        <dbReference type="ARBA" id="ARBA00022838"/>
    </source>
</evidence>
<dbReference type="InterPro" id="IPR038586">
    <property type="entry name" value="Tctex-1-like_sf"/>
</dbReference>
<evidence type="ECO:0000256" key="1">
    <source>
        <dbReference type="ARBA" id="ARBA00004123"/>
    </source>
</evidence>
<keyword evidence="13" id="KW-0944">Nitration</keyword>
<evidence type="ECO:0000256" key="9">
    <source>
        <dbReference type="ARBA" id="ARBA00022701"/>
    </source>
</evidence>
<comment type="function">
    <text evidence="19">Acts as one of several non-catalytic accessory components of the cytoplasmic dynein 1 complex that are thought to be involved in linking dynein to cargos and to adapter proteins that regulate dynein function. Cytoplasmic dynein 1 acts as a motor for the intracellular retrograde motility of vesicles and organelles along microtubules. Probably binds BUB3 as part of transport cargo. Required for the efficient progression through mitosis.</text>
</comment>
<evidence type="ECO:0000256" key="8">
    <source>
        <dbReference type="ARBA" id="ARBA00022618"/>
    </source>
</evidence>
<evidence type="ECO:0000313" key="23">
    <source>
        <dbReference type="Proteomes" id="UP000472263"/>
    </source>
</evidence>
<dbReference type="GO" id="GO:0045505">
    <property type="term" value="F:dynein intermediate chain binding"/>
    <property type="evidence" value="ECO:0007669"/>
    <property type="project" value="TreeGrafter"/>
</dbReference>
<keyword evidence="11" id="KW-0995">Kinetochore</keyword>
<evidence type="ECO:0000256" key="17">
    <source>
        <dbReference type="ARBA" id="ARBA00023306"/>
    </source>
</evidence>
<gene>
    <name evidence="22" type="primary">DYNLT3</name>
    <name evidence="22" type="synonym">LOC115375577</name>
</gene>
<name>A0A667XJR5_9TELE</name>
<evidence type="ECO:0000256" key="15">
    <source>
        <dbReference type="ARBA" id="ARBA00023212"/>
    </source>
</evidence>
<evidence type="ECO:0000256" key="14">
    <source>
        <dbReference type="ARBA" id="ARBA00023175"/>
    </source>
</evidence>
<dbReference type="GO" id="GO:0007018">
    <property type="term" value="P:microtubule-based movement"/>
    <property type="evidence" value="ECO:0007669"/>
    <property type="project" value="TreeGrafter"/>
</dbReference>
<dbReference type="Ensembl" id="ENSMMDT00005012974.1">
    <property type="protein sequence ID" value="ENSMMDP00005012609.1"/>
    <property type="gene ID" value="ENSMMDG00005006621.1"/>
</dbReference>
<dbReference type="Pfam" id="PF03645">
    <property type="entry name" value="Tctex-1"/>
    <property type="match status" value="1"/>
</dbReference>
<dbReference type="Gene3D" id="3.30.1140.40">
    <property type="entry name" value="Tctex-1"/>
    <property type="match status" value="1"/>
</dbReference>